<keyword evidence="2" id="KW-1185">Reference proteome</keyword>
<evidence type="ECO:0000313" key="2">
    <source>
        <dbReference type="Proteomes" id="UP000256629"/>
    </source>
</evidence>
<dbReference type="OrthoDB" id="1422961at2"/>
<dbReference type="Proteomes" id="UP000256629">
    <property type="component" value="Unassembled WGS sequence"/>
</dbReference>
<dbReference type="EMBL" id="QRDX01000002">
    <property type="protein sequence ID" value="RED49475.1"/>
    <property type="molecule type" value="Genomic_DNA"/>
</dbReference>
<dbReference type="AlphaFoldDB" id="A0A3D9HJ66"/>
<organism evidence="1 2">
    <name type="scientific">Seonamhaeicola aphaedonensis</name>
    <dbReference type="NCBI Taxonomy" id="1461338"/>
    <lineage>
        <taxon>Bacteria</taxon>
        <taxon>Pseudomonadati</taxon>
        <taxon>Bacteroidota</taxon>
        <taxon>Flavobacteriia</taxon>
        <taxon>Flavobacteriales</taxon>
        <taxon>Flavobacteriaceae</taxon>
    </lineage>
</organism>
<dbReference type="RefSeq" id="WP_147297732.1">
    <property type="nucleotide sequence ID" value="NZ_QRDX01000002.1"/>
</dbReference>
<name>A0A3D9HJ66_9FLAO</name>
<sequence>MKYLCFVVTLGIMCSKLNAQSEEFLFNKDLNQLIVLKEGGSPYVFEVLSKEYTTAIKKPETKRISKFYTKALAYANKAKSDSIQIAQLKKDSLYTPKVAKKLKIAEVNNRLKTAKRILENTEKYELVPSEIVLEKREDLKMRRSIFKPQNILIGKFKCLGAYYVTRGFDGYPERTLISVADAQKNKLTKKHFLLDNTFQLIQNVKTNVIYMVYPDFLEKYPINMVASQNKYRGKITLSATYTNEIDKKLDAIIVEYNRNLLKIM</sequence>
<reference evidence="1 2" key="1">
    <citation type="submission" date="2018-07" db="EMBL/GenBank/DDBJ databases">
        <title>Genomic Encyclopedia of Type Strains, Phase III (KMG-III): the genomes of soil and plant-associated and newly described type strains.</title>
        <authorList>
            <person name="Whitman W."/>
        </authorList>
    </citation>
    <scope>NUCLEOTIDE SEQUENCE [LARGE SCALE GENOMIC DNA]</scope>
    <source>
        <strain evidence="1 2">CECT 8487</strain>
    </source>
</reference>
<proteinExistence type="predicted"/>
<comment type="caution">
    <text evidence="1">The sequence shown here is derived from an EMBL/GenBank/DDBJ whole genome shotgun (WGS) entry which is preliminary data.</text>
</comment>
<gene>
    <name evidence="1" type="ORF">DFQ02_102249</name>
</gene>
<protein>
    <submittedName>
        <fullName evidence="1">Uncharacterized protein</fullName>
    </submittedName>
</protein>
<accession>A0A3D9HJ66</accession>
<evidence type="ECO:0000313" key="1">
    <source>
        <dbReference type="EMBL" id="RED49475.1"/>
    </source>
</evidence>